<evidence type="ECO:0000256" key="1">
    <source>
        <dbReference type="SAM" id="MobiDB-lite"/>
    </source>
</evidence>
<protein>
    <submittedName>
        <fullName evidence="2">Uncharacterized protein</fullName>
    </submittedName>
</protein>
<reference evidence="2 3" key="1">
    <citation type="submission" date="2024-01" db="EMBL/GenBank/DDBJ databases">
        <title>Genome assemblies of Stephania.</title>
        <authorList>
            <person name="Yang L."/>
        </authorList>
    </citation>
    <scope>NUCLEOTIDE SEQUENCE [LARGE SCALE GENOMIC DNA]</scope>
    <source>
        <strain evidence="2">YNDBR</strain>
        <tissue evidence="2">Leaf</tissue>
    </source>
</reference>
<dbReference type="Proteomes" id="UP001420932">
    <property type="component" value="Unassembled WGS sequence"/>
</dbReference>
<feature type="region of interest" description="Disordered" evidence="1">
    <location>
        <begin position="1"/>
        <end position="58"/>
    </location>
</feature>
<keyword evidence="3" id="KW-1185">Reference proteome</keyword>
<proteinExistence type="predicted"/>
<dbReference type="EMBL" id="JBBNAF010000006">
    <property type="protein sequence ID" value="KAK9134640.1"/>
    <property type="molecule type" value="Genomic_DNA"/>
</dbReference>
<sequence>MHIRNALTHTTHTIFKPHLYHTPPPPPYSHHHHHHYSPPSMSSAARRLSPTHGPKTHT</sequence>
<comment type="caution">
    <text evidence="2">The sequence shown here is derived from an EMBL/GenBank/DDBJ whole genome shotgun (WGS) entry which is preliminary data.</text>
</comment>
<evidence type="ECO:0000313" key="2">
    <source>
        <dbReference type="EMBL" id="KAK9134640.1"/>
    </source>
</evidence>
<accession>A0AAP0JKJ0</accession>
<organism evidence="2 3">
    <name type="scientific">Stephania yunnanensis</name>
    <dbReference type="NCBI Taxonomy" id="152371"/>
    <lineage>
        <taxon>Eukaryota</taxon>
        <taxon>Viridiplantae</taxon>
        <taxon>Streptophyta</taxon>
        <taxon>Embryophyta</taxon>
        <taxon>Tracheophyta</taxon>
        <taxon>Spermatophyta</taxon>
        <taxon>Magnoliopsida</taxon>
        <taxon>Ranunculales</taxon>
        <taxon>Menispermaceae</taxon>
        <taxon>Menispermoideae</taxon>
        <taxon>Cissampelideae</taxon>
        <taxon>Stephania</taxon>
    </lineage>
</organism>
<evidence type="ECO:0000313" key="3">
    <source>
        <dbReference type="Proteomes" id="UP001420932"/>
    </source>
</evidence>
<name>A0AAP0JKJ0_9MAGN</name>
<dbReference type="AlphaFoldDB" id="A0AAP0JKJ0"/>
<gene>
    <name evidence="2" type="ORF">Syun_013970</name>
</gene>